<dbReference type="EMBL" id="NIDE01000004">
    <property type="protein sequence ID" value="OWK43164.1"/>
    <property type="molecule type" value="Genomic_DNA"/>
</dbReference>
<name>A0A225DU70_9BACT</name>
<sequence>MGARTFFSIAFAGLFILGSSPVAPEASPSLAEMLAEYQNFGLPLPPKAARFVKYEYNGEYIRNGEIQPPQYSLAFEIKPGTKTDKPILLRGTEEVRPYFDLHAVEVPPEPAATDGIEWDSDVALVLAIQCHSRGWDKLAGRLLDVSRKNDAPAISKHLVITAWAYWEGQVTHPTTDRRPVLKRLKDLIHRDADLDTKYHRRLIRSLELALVPSHAKPGSIDALIDRLVDYQTETGKGGEREPGEPFWQVARLGFDAVPALIEHLDDDRLTRVKMAEFHNFPPWHLRVGDVAGDLLEGLADAELDRGTPGENVGGGWLRRQQGYPVLKSAALDWWEKNRKTGEETYLLNHVFPTKAKEGKQPEVNQHILNVITAKYPDRIPGLYKKVLDERAELGIWELVDALERSKLSDKEKIALLVSGVKRGQAEHRLPALGTLRKFDQQQFNNLLLNLVENLPKDVPAAYWSCPEARLVRFAMECDDPRIWPLLEKVAKRSSIGLRMEVLSKLNYIGDTKYRIERLRLYSSFLDDSALCDRKTDDRFSGPGASFNYDKIEVRDFIALELARLLGIDIKLKRNRTPAEWAKIRESVRVDLKRELDGTK</sequence>
<proteinExistence type="predicted"/>
<dbReference type="RefSeq" id="WP_143393074.1">
    <property type="nucleotide sequence ID" value="NZ_NIDE01000004.1"/>
</dbReference>
<dbReference type="OrthoDB" id="293614at2"/>
<gene>
    <name evidence="1" type="ORF">FRUB_02763</name>
</gene>
<dbReference type="Proteomes" id="UP000214646">
    <property type="component" value="Unassembled WGS sequence"/>
</dbReference>
<organism evidence="1 2">
    <name type="scientific">Fimbriiglobus ruber</name>
    <dbReference type="NCBI Taxonomy" id="1908690"/>
    <lineage>
        <taxon>Bacteria</taxon>
        <taxon>Pseudomonadati</taxon>
        <taxon>Planctomycetota</taxon>
        <taxon>Planctomycetia</taxon>
        <taxon>Gemmatales</taxon>
        <taxon>Gemmataceae</taxon>
        <taxon>Fimbriiglobus</taxon>
    </lineage>
</organism>
<protein>
    <submittedName>
        <fullName evidence="1">Uncharacterized protein</fullName>
    </submittedName>
</protein>
<evidence type="ECO:0000313" key="1">
    <source>
        <dbReference type="EMBL" id="OWK43164.1"/>
    </source>
</evidence>
<reference evidence="2" key="1">
    <citation type="submission" date="2017-06" db="EMBL/GenBank/DDBJ databases">
        <title>Genome analysis of Fimbriiglobus ruber SP5, the first member of the order Planctomycetales with confirmed chitinolytic capability.</title>
        <authorList>
            <person name="Ravin N.V."/>
            <person name="Rakitin A.L."/>
            <person name="Ivanova A.A."/>
            <person name="Beletsky A.V."/>
            <person name="Kulichevskaya I.S."/>
            <person name="Mardanov A.V."/>
            <person name="Dedysh S.N."/>
        </authorList>
    </citation>
    <scope>NUCLEOTIDE SEQUENCE [LARGE SCALE GENOMIC DNA]</scope>
    <source>
        <strain evidence="2">SP5</strain>
    </source>
</reference>
<keyword evidence="2" id="KW-1185">Reference proteome</keyword>
<evidence type="ECO:0000313" key="2">
    <source>
        <dbReference type="Proteomes" id="UP000214646"/>
    </source>
</evidence>
<accession>A0A225DU70</accession>
<comment type="caution">
    <text evidence="1">The sequence shown here is derived from an EMBL/GenBank/DDBJ whole genome shotgun (WGS) entry which is preliminary data.</text>
</comment>
<dbReference type="AlphaFoldDB" id="A0A225DU70"/>